<protein>
    <submittedName>
        <fullName evidence="1">Uncharacterized protein</fullName>
    </submittedName>
</protein>
<dbReference type="OrthoDB" id="786916at2759"/>
<keyword evidence="2" id="KW-1185">Reference proteome</keyword>
<evidence type="ECO:0000313" key="1">
    <source>
        <dbReference type="EMBL" id="KAI0496848.1"/>
    </source>
</evidence>
<comment type="caution">
    <text evidence="1">The sequence shown here is derived from an EMBL/GenBank/DDBJ whole genome shotgun (WGS) entry which is preliminary data.</text>
</comment>
<organism evidence="1 2">
    <name type="scientific">Dendrobium nobile</name>
    <name type="common">Orchid</name>
    <dbReference type="NCBI Taxonomy" id="94219"/>
    <lineage>
        <taxon>Eukaryota</taxon>
        <taxon>Viridiplantae</taxon>
        <taxon>Streptophyta</taxon>
        <taxon>Embryophyta</taxon>
        <taxon>Tracheophyta</taxon>
        <taxon>Spermatophyta</taxon>
        <taxon>Magnoliopsida</taxon>
        <taxon>Liliopsida</taxon>
        <taxon>Asparagales</taxon>
        <taxon>Orchidaceae</taxon>
        <taxon>Epidendroideae</taxon>
        <taxon>Malaxideae</taxon>
        <taxon>Dendrobiinae</taxon>
        <taxon>Dendrobium</taxon>
    </lineage>
</organism>
<reference evidence="1" key="1">
    <citation type="journal article" date="2022" name="Front. Genet.">
        <title>Chromosome-Scale Assembly of the Dendrobium nobile Genome Provides Insights Into the Molecular Mechanism of the Biosynthesis of the Medicinal Active Ingredient of Dendrobium.</title>
        <authorList>
            <person name="Xu Q."/>
            <person name="Niu S.-C."/>
            <person name="Li K.-L."/>
            <person name="Zheng P.-J."/>
            <person name="Zhang X.-J."/>
            <person name="Jia Y."/>
            <person name="Liu Y."/>
            <person name="Niu Y.-X."/>
            <person name="Yu L.-H."/>
            <person name="Chen D.-F."/>
            <person name="Zhang G.-Q."/>
        </authorList>
    </citation>
    <scope>NUCLEOTIDE SEQUENCE</scope>
    <source>
        <tissue evidence="1">Leaf</tissue>
    </source>
</reference>
<evidence type="ECO:0000313" key="2">
    <source>
        <dbReference type="Proteomes" id="UP000829196"/>
    </source>
</evidence>
<gene>
    <name evidence="1" type="ORF">KFK09_023172</name>
</gene>
<name>A0A8T3ALE8_DENNO</name>
<dbReference type="EMBL" id="JAGYWB010000016">
    <property type="protein sequence ID" value="KAI0496848.1"/>
    <property type="molecule type" value="Genomic_DNA"/>
</dbReference>
<dbReference type="Proteomes" id="UP000829196">
    <property type="component" value="Unassembled WGS sequence"/>
</dbReference>
<accession>A0A8T3ALE8</accession>
<proteinExistence type="predicted"/>
<dbReference type="AlphaFoldDB" id="A0A8T3ALE8"/>
<sequence>MSRLLVSSKKNSDSFLSMSSPLQEFADETAMPYLVASAATTAVSSGSGERCGVMSEDVLNQVDQFLREALEKPRERLSSECAGFFIVISVKLC</sequence>